<evidence type="ECO:0000313" key="7">
    <source>
        <dbReference type="Proteomes" id="UP000268684"/>
    </source>
</evidence>
<dbReference type="GeneID" id="71059609"/>
<dbReference type="Pfam" id="PF00126">
    <property type="entry name" value="HTH_1"/>
    <property type="match status" value="1"/>
</dbReference>
<proteinExistence type="inferred from homology"/>
<dbReference type="InterPro" id="IPR036390">
    <property type="entry name" value="WH_DNA-bd_sf"/>
</dbReference>
<evidence type="ECO:0000256" key="4">
    <source>
        <dbReference type="ARBA" id="ARBA00023163"/>
    </source>
</evidence>
<evidence type="ECO:0000259" key="5">
    <source>
        <dbReference type="PROSITE" id="PS50931"/>
    </source>
</evidence>
<dbReference type="Gene3D" id="1.10.10.10">
    <property type="entry name" value="Winged helix-like DNA-binding domain superfamily/Winged helix DNA-binding domain"/>
    <property type="match status" value="1"/>
</dbReference>
<dbReference type="InterPro" id="IPR036388">
    <property type="entry name" value="WH-like_DNA-bd_sf"/>
</dbReference>
<keyword evidence="7" id="KW-1185">Reference proteome</keyword>
<keyword evidence="3" id="KW-0238">DNA-binding</keyword>
<evidence type="ECO:0000256" key="2">
    <source>
        <dbReference type="ARBA" id="ARBA00023015"/>
    </source>
</evidence>
<gene>
    <name evidence="6" type="ORF">BSTAB16_7213</name>
</gene>
<dbReference type="GO" id="GO:0003677">
    <property type="term" value="F:DNA binding"/>
    <property type="evidence" value="ECO:0007669"/>
    <property type="project" value="UniProtKB-KW"/>
</dbReference>
<dbReference type="SUPFAM" id="SSF53850">
    <property type="entry name" value="Periplasmic binding protein-like II"/>
    <property type="match status" value="1"/>
</dbReference>
<dbReference type="EMBL" id="LR025744">
    <property type="protein sequence ID" value="VBB16998.1"/>
    <property type="molecule type" value="Genomic_DNA"/>
</dbReference>
<dbReference type="InterPro" id="IPR005119">
    <property type="entry name" value="LysR_subst-bd"/>
</dbReference>
<dbReference type="SUPFAM" id="SSF46785">
    <property type="entry name" value="Winged helix' DNA-binding domain"/>
    <property type="match status" value="1"/>
</dbReference>
<sequence>MSKLILDVDAIQAFVTIAEFQSFTKAAEALGTQQGAISVKLKRLEQRLGHKLIERTPRVVRLSAQGALFLNAAREFLAAHDRAVAELSAERRHFRLGIAEHVAGPEIPVLLARLYERDPALTIEVRLMNSRTLLDAFDNGDLDAVIVRQGDDRRDGSDLGPENFGWFAAPGFTHRPGEPLRLAALAPCCGVRDIAMRALNDAGISWTEVFLGGGHAAVMAAVSAGLAVAAFSCRLAPPDTIEVSERFGLPELPPSRIVLHSTLSDQRSREALRTLAATYREHRASRPAPVQRETPILDPEHAAAFAPIAQARTELLHT</sequence>
<dbReference type="Pfam" id="PF03466">
    <property type="entry name" value="LysR_substrate"/>
    <property type="match status" value="1"/>
</dbReference>
<evidence type="ECO:0000313" key="6">
    <source>
        <dbReference type="EMBL" id="VBB16998.1"/>
    </source>
</evidence>
<dbReference type="Gene3D" id="3.40.190.10">
    <property type="entry name" value="Periplasmic binding protein-like II"/>
    <property type="match status" value="2"/>
</dbReference>
<keyword evidence="4" id="KW-0804">Transcription</keyword>
<dbReference type="InterPro" id="IPR050176">
    <property type="entry name" value="LTTR"/>
</dbReference>
<dbReference type="PRINTS" id="PR00039">
    <property type="entry name" value="HTHLYSR"/>
</dbReference>
<reference evidence="6 7" key="1">
    <citation type="submission" date="2017-11" db="EMBL/GenBank/DDBJ databases">
        <authorList>
            <person name="Seth-Smith MB H."/>
        </authorList>
    </citation>
    <scope>NUCLEOTIDE SEQUENCE [LARGE SCALE GENOMIC DNA]</scope>
    <source>
        <strain evidence="6">E</strain>
    </source>
</reference>
<dbReference type="PANTHER" id="PTHR30579">
    <property type="entry name" value="TRANSCRIPTIONAL REGULATOR"/>
    <property type="match status" value="1"/>
</dbReference>
<evidence type="ECO:0000256" key="3">
    <source>
        <dbReference type="ARBA" id="ARBA00023125"/>
    </source>
</evidence>
<name>A0AAJ5T925_9BURK</name>
<dbReference type="PROSITE" id="PS50931">
    <property type="entry name" value="HTH_LYSR"/>
    <property type="match status" value="1"/>
</dbReference>
<keyword evidence="2" id="KW-0805">Transcription regulation</keyword>
<dbReference type="Proteomes" id="UP000268684">
    <property type="component" value="Chromosome III"/>
</dbReference>
<dbReference type="PANTHER" id="PTHR30579:SF7">
    <property type="entry name" value="HTH-TYPE TRANSCRIPTIONAL REGULATOR LRHA-RELATED"/>
    <property type="match status" value="1"/>
</dbReference>
<protein>
    <submittedName>
        <fullName evidence="6">Ben and cat operon transcriptional regulator,DNA-binding transcriptional repressor LrhA,pca operon transcription factor PcaQ,LysR substrate binding domain</fullName>
    </submittedName>
</protein>
<comment type="similarity">
    <text evidence="1">Belongs to the LysR transcriptional regulatory family.</text>
</comment>
<evidence type="ECO:0000256" key="1">
    <source>
        <dbReference type="ARBA" id="ARBA00009437"/>
    </source>
</evidence>
<dbReference type="AlphaFoldDB" id="A0AAJ5T925"/>
<dbReference type="FunFam" id="1.10.10.10:FF:000001">
    <property type="entry name" value="LysR family transcriptional regulator"/>
    <property type="match status" value="1"/>
</dbReference>
<accession>A0AAJ5T925</accession>
<dbReference type="InterPro" id="IPR000847">
    <property type="entry name" value="LysR_HTH_N"/>
</dbReference>
<dbReference type="GO" id="GO:0003700">
    <property type="term" value="F:DNA-binding transcription factor activity"/>
    <property type="evidence" value="ECO:0007669"/>
    <property type="project" value="InterPro"/>
</dbReference>
<organism evidence="6 7">
    <name type="scientific">Burkholderia stabilis</name>
    <dbReference type="NCBI Taxonomy" id="95485"/>
    <lineage>
        <taxon>Bacteria</taxon>
        <taxon>Pseudomonadati</taxon>
        <taxon>Pseudomonadota</taxon>
        <taxon>Betaproteobacteria</taxon>
        <taxon>Burkholderiales</taxon>
        <taxon>Burkholderiaceae</taxon>
        <taxon>Burkholderia</taxon>
        <taxon>Burkholderia cepacia complex</taxon>
    </lineage>
</organism>
<dbReference type="RefSeq" id="WP_122173488.1">
    <property type="nucleotide sequence ID" value="NZ_CADFDZ010000009.1"/>
</dbReference>
<feature type="domain" description="HTH lysR-type" evidence="5">
    <location>
        <begin position="6"/>
        <end position="63"/>
    </location>
</feature>